<proteinExistence type="predicted"/>
<comment type="caution">
    <text evidence="2">The sequence shown here is derived from an EMBL/GenBank/DDBJ whole genome shotgun (WGS) entry which is preliminary data.</text>
</comment>
<reference evidence="2 3" key="1">
    <citation type="journal article" date="2017" name="Int. J. Syst. Evol. Microbiol.">
        <title>Bacillus mangrovi sp. nov., isolated from a sediment sample from a mangrove forest.</title>
        <authorList>
            <person name="Gupta V."/>
            <person name="Singh P.K."/>
            <person name="Korpole S."/>
            <person name="Tanuku N.R.S."/>
            <person name="Pinnaka A.K."/>
        </authorList>
    </citation>
    <scope>NUCLEOTIDE SEQUENCE [LARGE SCALE GENOMIC DNA]</scope>
    <source>
        <strain evidence="2 3">KCTC 33872</strain>
    </source>
</reference>
<dbReference type="Proteomes" id="UP000434639">
    <property type="component" value="Unassembled WGS sequence"/>
</dbReference>
<evidence type="ECO:0000313" key="2">
    <source>
        <dbReference type="EMBL" id="MTH53523.1"/>
    </source>
</evidence>
<keyword evidence="2" id="KW-0489">Methyltransferase</keyword>
<dbReference type="EMBL" id="WMIB01000006">
    <property type="protein sequence ID" value="MTH53523.1"/>
    <property type="molecule type" value="Genomic_DNA"/>
</dbReference>
<dbReference type="RefSeq" id="WP_155112043.1">
    <property type="nucleotide sequence ID" value="NZ_WMIB01000006.1"/>
</dbReference>
<dbReference type="AlphaFoldDB" id="A0A7X2S4G6"/>
<keyword evidence="3" id="KW-1185">Reference proteome</keyword>
<dbReference type="OrthoDB" id="9810615at2"/>
<dbReference type="SUPFAM" id="SSF53335">
    <property type="entry name" value="S-adenosyl-L-methionine-dependent methyltransferases"/>
    <property type="match status" value="1"/>
</dbReference>
<feature type="domain" description="Methyltransferase type 11" evidence="1">
    <location>
        <begin position="42"/>
        <end position="143"/>
    </location>
</feature>
<dbReference type="Pfam" id="PF08241">
    <property type="entry name" value="Methyltransf_11"/>
    <property type="match status" value="1"/>
</dbReference>
<organism evidence="2 3">
    <name type="scientific">Metabacillus mangrovi</name>
    <dbReference type="NCBI Taxonomy" id="1491830"/>
    <lineage>
        <taxon>Bacteria</taxon>
        <taxon>Bacillati</taxon>
        <taxon>Bacillota</taxon>
        <taxon>Bacilli</taxon>
        <taxon>Bacillales</taxon>
        <taxon>Bacillaceae</taxon>
        <taxon>Metabacillus</taxon>
    </lineage>
</organism>
<evidence type="ECO:0000313" key="3">
    <source>
        <dbReference type="Proteomes" id="UP000434639"/>
    </source>
</evidence>
<dbReference type="Gene3D" id="3.40.50.150">
    <property type="entry name" value="Vaccinia Virus protein VP39"/>
    <property type="match status" value="1"/>
</dbReference>
<dbReference type="InterPro" id="IPR013216">
    <property type="entry name" value="Methyltransf_11"/>
</dbReference>
<protein>
    <submittedName>
        <fullName evidence="2">Methyltransferase domain-containing protein</fullName>
    </submittedName>
</protein>
<keyword evidence="2" id="KW-0808">Transferase</keyword>
<dbReference type="InterPro" id="IPR029063">
    <property type="entry name" value="SAM-dependent_MTases_sf"/>
</dbReference>
<sequence length="267" mass="30652">MSKVISYYNQFDEWGRLEREPVEFLINWHYIQNYLPENGTVLDNGAGPGKYSMELARAGFRVTLADLTPKFADLAKEKAQEFGLTSQFDDFLAADARNLSMLKDNQFDVSLMLGPLYHLQEEQDRIQAVRELRRVTKKGGVVFAAFMPRARHMLTALQHPENWQPLDKVNSIEQFSETGCFHHANDGRFTNAYYFNIEEITPFMESQGFESLQLIGSNPGAILTGDSWSYWRGRGEEEQVIQMLIDQAADPYLLGISPHLLYIGRKR</sequence>
<dbReference type="GO" id="GO:0008757">
    <property type="term" value="F:S-adenosylmethionine-dependent methyltransferase activity"/>
    <property type="evidence" value="ECO:0007669"/>
    <property type="project" value="InterPro"/>
</dbReference>
<name>A0A7X2S4G6_9BACI</name>
<dbReference type="CDD" id="cd02440">
    <property type="entry name" value="AdoMet_MTases"/>
    <property type="match status" value="1"/>
</dbReference>
<gene>
    <name evidence="2" type="ORF">GKZ89_08840</name>
</gene>
<evidence type="ECO:0000259" key="1">
    <source>
        <dbReference type="Pfam" id="PF08241"/>
    </source>
</evidence>
<dbReference type="GO" id="GO:0032259">
    <property type="term" value="P:methylation"/>
    <property type="evidence" value="ECO:0007669"/>
    <property type="project" value="UniProtKB-KW"/>
</dbReference>
<accession>A0A7X2S4G6</accession>